<dbReference type="PROSITE" id="PS00250">
    <property type="entry name" value="TGF_BETA_1"/>
    <property type="match status" value="1"/>
</dbReference>
<dbReference type="Pfam" id="PF00019">
    <property type="entry name" value="TGF_beta"/>
    <property type="match status" value="1"/>
</dbReference>
<dbReference type="Proteomes" id="UP001154078">
    <property type="component" value="Chromosome 7"/>
</dbReference>
<dbReference type="InterPro" id="IPR015615">
    <property type="entry name" value="TGF-beta-rel"/>
</dbReference>
<accession>A0A9P0FL00</accession>
<dbReference type="InterPro" id="IPR001839">
    <property type="entry name" value="TGF-b_C"/>
</dbReference>
<dbReference type="EMBL" id="OV121138">
    <property type="protein sequence ID" value="CAH0561070.1"/>
    <property type="molecule type" value="Genomic_DNA"/>
</dbReference>
<evidence type="ECO:0000256" key="6">
    <source>
        <dbReference type="RuleBase" id="RU000354"/>
    </source>
</evidence>
<evidence type="ECO:0000313" key="10">
    <source>
        <dbReference type="Proteomes" id="UP001154078"/>
    </source>
</evidence>
<dbReference type="GO" id="GO:0005615">
    <property type="term" value="C:extracellular space"/>
    <property type="evidence" value="ECO:0007669"/>
    <property type="project" value="TreeGrafter"/>
</dbReference>
<keyword evidence="3" id="KW-0964">Secreted</keyword>
<protein>
    <recommendedName>
        <fullName evidence="8">TGF-beta family profile domain-containing protein</fullName>
    </recommendedName>
</protein>
<comment type="similarity">
    <text evidence="2 6">Belongs to the TGF-beta family.</text>
</comment>
<dbReference type="GO" id="GO:0008083">
    <property type="term" value="F:growth factor activity"/>
    <property type="evidence" value="ECO:0007669"/>
    <property type="project" value="UniProtKB-KW"/>
</dbReference>
<gene>
    <name evidence="9" type="ORF">MELIAE_LOCUS10698</name>
</gene>
<dbReference type="OrthoDB" id="5987191at2759"/>
<reference evidence="9" key="1">
    <citation type="submission" date="2021-12" db="EMBL/GenBank/DDBJ databases">
        <authorList>
            <person name="King R."/>
        </authorList>
    </citation>
    <scope>NUCLEOTIDE SEQUENCE</scope>
</reference>
<dbReference type="GO" id="GO:0005125">
    <property type="term" value="F:cytokine activity"/>
    <property type="evidence" value="ECO:0007669"/>
    <property type="project" value="TreeGrafter"/>
</dbReference>
<keyword evidence="7" id="KW-0732">Signal</keyword>
<dbReference type="SUPFAM" id="SSF57501">
    <property type="entry name" value="Cystine-knot cytokines"/>
    <property type="match status" value="1"/>
</dbReference>
<organism evidence="9 10">
    <name type="scientific">Brassicogethes aeneus</name>
    <name type="common">Rape pollen beetle</name>
    <name type="synonym">Meligethes aeneus</name>
    <dbReference type="NCBI Taxonomy" id="1431903"/>
    <lineage>
        <taxon>Eukaryota</taxon>
        <taxon>Metazoa</taxon>
        <taxon>Ecdysozoa</taxon>
        <taxon>Arthropoda</taxon>
        <taxon>Hexapoda</taxon>
        <taxon>Insecta</taxon>
        <taxon>Pterygota</taxon>
        <taxon>Neoptera</taxon>
        <taxon>Endopterygota</taxon>
        <taxon>Coleoptera</taxon>
        <taxon>Polyphaga</taxon>
        <taxon>Cucujiformia</taxon>
        <taxon>Nitidulidae</taxon>
        <taxon>Meligethinae</taxon>
        <taxon>Brassicogethes</taxon>
    </lineage>
</organism>
<dbReference type="AlphaFoldDB" id="A0A9P0FL00"/>
<keyword evidence="5" id="KW-1015">Disulfide bond</keyword>
<dbReference type="PANTHER" id="PTHR11848:SF119">
    <property type="entry name" value="TGF-BETA FAMILY PROFILE DOMAIN-CONTAINING PROTEIN"/>
    <property type="match status" value="1"/>
</dbReference>
<evidence type="ECO:0000259" key="8">
    <source>
        <dbReference type="SMART" id="SM00204"/>
    </source>
</evidence>
<dbReference type="CDD" id="cd13756">
    <property type="entry name" value="TGF_beta_BMPs_GDFs"/>
    <property type="match status" value="1"/>
</dbReference>
<evidence type="ECO:0000256" key="1">
    <source>
        <dbReference type="ARBA" id="ARBA00004613"/>
    </source>
</evidence>
<evidence type="ECO:0000256" key="4">
    <source>
        <dbReference type="ARBA" id="ARBA00023030"/>
    </source>
</evidence>
<dbReference type="Pfam" id="PF00688">
    <property type="entry name" value="TGFb_propeptide"/>
    <property type="match status" value="1"/>
</dbReference>
<dbReference type="InterPro" id="IPR001111">
    <property type="entry name" value="TGF-b_propeptide"/>
</dbReference>
<keyword evidence="4 6" id="KW-0339">Growth factor</keyword>
<comment type="subcellular location">
    <subcellularLocation>
        <location evidence="1">Secreted</location>
    </subcellularLocation>
</comment>
<dbReference type="PANTHER" id="PTHR11848">
    <property type="entry name" value="TGF-BETA FAMILY"/>
    <property type="match status" value="1"/>
</dbReference>
<dbReference type="SMART" id="SM00204">
    <property type="entry name" value="TGFB"/>
    <property type="match status" value="1"/>
</dbReference>
<dbReference type="InterPro" id="IPR029034">
    <property type="entry name" value="Cystine-knot_cytokine"/>
</dbReference>
<feature type="domain" description="TGF-beta family profile" evidence="8">
    <location>
        <begin position="302"/>
        <end position="395"/>
    </location>
</feature>
<proteinExistence type="inferred from homology"/>
<keyword evidence="10" id="KW-1185">Reference proteome</keyword>
<dbReference type="InterPro" id="IPR017948">
    <property type="entry name" value="TGFb_CS"/>
</dbReference>
<dbReference type="Gene3D" id="2.10.90.10">
    <property type="entry name" value="Cystine-knot cytokines"/>
    <property type="match status" value="1"/>
</dbReference>
<evidence type="ECO:0000256" key="7">
    <source>
        <dbReference type="SAM" id="SignalP"/>
    </source>
</evidence>
<feature type="signal peptide" evidence="7">
    <location>
        <begin position="1"/>
        <end position="19"/>
    </location>
</feature>
<dbReference type="NCBIfam" id="NF033679">
    <property type="entry name" value="DNRLRE_dom"/>
    <property type="match status" value="1"/>
</dbReference>
<evidence type="ECO:0000256" key="2">
    <source>
        <dbReference type="ARBA" id="ARBA00006656"/>
    </source>
</evidence>
<name>A0A9P0FL00_BRAAE</name>
<evidence type="ECO:0000256" key="3">
    <source>
        <dbReference type="ARBA" id="ARBA00022525"/>
    </source>
</evidence>
<sequence length="395" mass="46988">MKSCLLNWQFFLLLQQSFAAEIRNITKKSYYFKLDQPKNEFRIHNRVHLLNYNVSDANFNSPEYLQRAPAKLQRVNEFKELYLDTEWDYNHTTYNKSELPTFLEKFYEKRAKKLYNVNSTTTRILFNENAQEDSSIIKFNLNSLKENESISDAELYFYWPLDNSSDIHKNSVVLRLYQFEEQLNRYEGENGFLENPDIHKLFSVIYISKAQRGWQSFKVKKAFNNWMNGEKNLGLILTINTYGDNKLISIFNDTNVGKLRTFVAVHVYNNETETMEKPLPEAEIAELINVDHKSMIYHKNQCQRKSWYIDFERLNWDKFIIYPEGYTAFDCFGKCYATDEEVNNNHIKLLNYFKQRTSYCVPTSYLPLPIMFFDENGNVVLKNYEDMVATQCGCR</sequence>
<evidence type="ECO:0000313" key="9">
    <source>
        <dbReference type="EMBL" id="CAH0561070.1"/>
    </source>
</evidence>
<feature type="chain" id="PRO_5040109533" description="TGF-beta family profile domain-containing protein" evidence="7">
    <location>
        <begin position="20"/>
        <end position="395"/>
    </location>
</feature>
<dbReference type="Gene3D" id="2.60.120.970">
    <property type="match status" value="1"/>
</dbReference>
<evidence type="ECO:0000256" key="5">
    <source>
        <dbReference type="ARBA" id="ARBA00023157"/>
    </source>
</evidence>